<dbReference type="Proteomes" id="UP001497482">
    <property type="component" value="Chromosome 15"/>
</dbReference>
<sequence length="83" mass="8812">MALLPGKALMQWLCGGSADPRLDTKAVSASLPPCPLCPCGSRRRTCPGQKRRGLDTAAENRGEELFVIGARTAALTFIFPPSL</sequence>
<protein>
    <submittedName>
        <fullName evidence="1">Uncharacterized protein</fullName>
    </submittedName>
</protein>
<evidence type="ECO:0000313" key="1">
    <source>
        <dbReference type="EMBL" id="CAL1582022.1"/>
    </source>
</evidence>
<name>A0AAV2K1K8_KNICA</name>
<keyword evidence="2" id="KW-1185">Reference proteome</keyword>
<dbReference type="AlphaFoldDB" id="A0AAV2K1K8"/>
<organism evidence="1 2">
    <name type="scientific">Knipowitschia caucasica</name>
    <name type="common">Caucasian dwarf goby</name>
    <name type="synonym">Pomatoschistus caucasicus</name>
    <dbReference type="NCBI Taxonomy" id="637954"/>
    <lineage>
        <taxon>Eukaryota</taxon>
        <taxon>Metazoa</taxon>
        <taxon>Chordata</taxon>
        <taxon>Craniata</taxon>
        <taxon>Vertebrata</taxon>
        <taxon>Euteleostomi</taxon>
        <taxon>Actinopterygii</taxon>
        <taxon>Neopterygii</taxon>
        <taxon>Teleostei</taxon>
        <taxon>Neoteleostei</taxon>
        <taxon>Acanthomorphata</taxon>
        <taxon>Gobiaria</taxon>
        <taxon>Gobiiformes</taxon>
        <taxon>Gobioidei</taxon>
        <taxon>Gobiidae</taxon>
        <taxon>Gobiinae</taxon>
        <taxon>Knipowitschia</taxon>
    </lineage>
</organism>
<reference evidence="1 2" key="1">
    <citation type="submission" date="2024-04" db="EMBL/GenBank/DDBJ databases">
        <authorList>
            <person name="Waldvogel A.-M."/>
            <person name="Schoenle A."/>
        </authorList>
    </citation>
    <scope>NUCLEOTIDE SEQUENCE [LARGE SCALE GENOMIC DNA]</scope>
</reference>
<proteinExistence type="predicted"/>
<evidence type="ECO:0000313" key="2">
    <source>
        <dbReference type="Proteomes" id="UP001497482"/>
    </source>
</evidence>
<accession>A0AAV2K1K8</accession>
<gene>
    <name evidence="1" type="ORF">KC01_LOCUS12715</name>
</gene>
<dbReference type="EMBL" id="OZ035837">
    <property type="protein sequence ID" value="CAL1582022.1"/>
    <property type="molecule type" value="Genomic_DNA"/>
</dbReference>